<dbReference type="AlphaFoldDB" id="A0A4D4KV34"/>
<evidence type="ECO:0000259" key="1">
    <source>
        <dbReference type="Pfam" id="PF13586"/>
    </source>
</evidence>
<evidence type="ECO:0000313" key="3">
    <source>
        <dbReference type="Proteomes" id="UP000301309"/>
    </source>
</evidence>
<dbReference type="InterPro" id="IPR025668">
    <property type="entry name" value="Tnp_DDE_dom"/>
</dbReference>
<reference evidence="2 3" key="1">
    <citation type="journal article" date="2020" name="Int. J. Syst. Evol. Microbiol.">
        <title>Reclassification of Streptomyces castelarensis and Streptomyces sporoclivatus as later heterotypic synonyms of Streptomyces antimycoticus.</title>
        <authorList>
            <person name="Komaki H."/>
            <person name="Tamura T."/>
        </authorList>
    </citation>
    <scope>NUCLEOTIDE SEQUENCE [LARGE SCALE GENOMIC DNA]</scope>
    <source>
        <strain evidence="2 3">NBRC 13459</strain>
    </source>
</reference>
<organism evidence="2 3">
    <name type="scientific">Streptomyces violaceusniger</name>
    <dbReference type="NCBI Taxonomy" id="68280"/>
    <lineage>
        <taxon>Bacteria</taxon>
        <taxon>Bacillati</taxon>
        <taxon>Actinomycetota</taxon>
        <taxon>Actinomycetes</taxon>
        <taxon>Kitasatosporales</taxon>
        <taxon>Streptomycetaceae</taxon>
        <taxon>Streptomyces</taxon>
        <taxon>Streptomyces violaceusniger group</taxon>
    </lineage>
</organism>
<feature type="domain" description="Transposase DDE" evidence="1">
    <location>
        <begin position="7"/>
        <end position="60"/>
    </location>
</feature>
<accession>A0A4D4KV34</accession>
<dbReference type="EMBL" id="BJHW01000001">
    <property type="protein sequence ID" value="GDY52044.1"/>
    <property type="molecule type" value="Genomic_DNA"/>
</dbReference>
<comment type="caution">
    <text evidence="2">The sequence shown here is derived from an EMBL/GenBank/DDBJ whole genome shotgun (WGS) entry which is preliminary data.</text>
</comment>
<keyword evidence="3" id="KW-1185">Reference proteome</keyword>
<name>A0A4D4KV34_STRVO</name>
<dbReference type="Pfam" id="PF13586">
    <property type="entry name" value="DDE_Tnp_1_2"/>
    <property type="match status" value="1"/>
</dbReference>
<dbReference type="PANTHER" id="PTHR30007:SF0">
    <property type="entry name" value="TRANSPOSASE"/>
    <property type="match status" value="1"/>
</dbReference>
<sequence>MLGIGVDVVPRNEQVKGFSVIPRRWGVERSFGWIMMRRHLAHDYETKPAHSESMIRIAMISNLAKRATGETSITWRNS</sequence>
<dbReference type="Proteomes" id="UP000301309">
    <property type="component" value="Unassembled WGS sequence"/>
</dbReference>
<proteinExistence type="predicted"/>
<gene>
    <name evidence="2" type="ORF">SVIO_026670</name>
</gene>
<evidence type="ECO:0000313" key="2">
    <source>
        <dbReference type="EMBL" id="GDY52044.1"/>
    </source>
</evidence>
<dbReference type="PANTHER" id="PTHR30007">
    <property type="entry name" value="PHP DOMAIN PROTEIN"/>
    <property type="match status" value="1"/>
</dbReference>
<protein>
    <recommendedName>
        <fullName evidence="1">Transposase DDE domain-containing protein</fullName>
    </recommendedName>
</protein>